<dbReference type="RefSeq" id="WP_062286931.1">
    <property type="nucleotide sequence ID" value="NZ_CP013200.1"/>
</dbReference>
<name>A0A0S2LXM3_9MICC</name>
<evidence type="ECO:0000313" key="2">
    <source>
        <dbReference type="EMBL" id="ALO66298.1"/>
    </source>
</evidence>
<dbReference type="AlphaFoldDB" id="A0A0S2LXM3"/>
<protein>
    <recommendedName>
        <fullName evidence="4">SAF domain-containing protein</fullName>
    </recommendedName>
</protein>
<dbReference type="OrthoDB" id="5192391at2"/>
<dbReference type="Proteomes" id="UP000059574">
    <property type="component" value="Chromosome"/>
</dbReference>
<gene>
    <name evidence="2" type="ORF">AS189_07100</name>
</gene>
<proteinExistence type="predicted"/>
<organism evidence="2 3">
    <name type="scientific">Arthrobacter alpinus</name>
    <dbReference type="NCBI Taxonomy" id="656366"/>
    <lineage>
        <taxon>Bacteria</taxon>
        <taxon>Bacillati</taxon>
        <taxon>Actinomycetota</taxon>
        <taxon>Actinomycetes</taxon>
        <taxon>Micrococcales</taxon>
        <taxon>Micrococcaceae</taxon>
        <taxon>Arthrobacter</taxon>
    </lineage>
</organism>
<evidence type="ECO:0000256" key="1">
    <source>
        <dbReference type="SAM" id="Phobius"/>
    </source>
</evidence>
<sequence>MAIQTPGQAPRLSKPSWKDPRLLIGILLVLASVAGVVALVGNAATTVPMYAAKETLVVGQSITEDSFTIVQVQLGEVEREYLNPADELGANAVAIRMVPKGELVSRTSIGKVDALDRKPAPVTISEPLPKEVVVGAYVDVWVALPDDRNGFAEPVLMLPGAEVAAVNTAPGSLGSTKNMALMVLVTDVQMPKFLGAVANKAKVSVVWNPGAAP</sequence>
<reference evidence="2 3" key="2">
    <citation type="journal article" date="2016" name="J. Biotechnol.">
        <title>Complete genome sequence of Arthrobacter alpinus ERGS4:06, a yellow pigmented bacterium tolerant to cold and radiations isolated from Sikkim Himalaya.</title>
        <authorList>
            <person name="Kumar R."/>
            <person name="Singh D."/>
            <person name="Swarnkar M.K."/>
            <person name="Singh A.K."/>
            <person name="Kumar S."/>
        </authorList>
    </citation>
    <scope>NUCLEOTIDE SEQUENCE [LARGE SCALE GENOMIC DNA]</scope>
    <source>
        <strain evidence="2 3">ERGS4:06</strain>
    </source>
</reference>
<reference evidence="3" key="1">
    <citation type="submission" date="2015-11" db="EMBL/GenBank/DDBJ databases">
        <authorList>
            <person name="Kumar R."/>
            <person name="Singh D."/>
            <person name="Swarnkar M.K."/>
            <person name="Singh A.K."/>
            <person name="Kumar S."/>
        </authorList>
    </citation>
    <scope>NUCLEOTIDE SEQUENCE [LARGE SCALE GENOMIC DNA]</scope>
    <source>
        <strain evidence="3">ERGS4:06</strain>
    </source>
</reference>
<accession>A0A0S2LXM3</accession>
<feature type="transmembrane region" description="Helical" evidence="1">
    <location>
        <begin position="21"/>
        <end position="41"/>
    </location>
</feature>
<keyword evidence="1" id="KW-0472">Membrane</keyword>
<keyword evidence="1" id="KW-1133">Transmembrane helix</keyword>
<evidence type="ECO:0000313" key="3">
    <source>
        <dbReference type="Proteomes" id="UP000059574"/>
    </source>
</evidence>
<dbReference type="EMBL" id="CP013200">
    <property type="protein sequence ID" value="ALO66298.1"/>
    <property type="molecule type" value="Genomic_DNA"/>
</dbReference>
<evidence type="ECO:0008006" key="4">
    <source>
        <dbReference type="Google" id="ProtNLM"/>
    </source>
</evidence>
<keyword evidence="1" id="KW-0812">Transmembrane</keyword>